<dbReference type="RefSeq" id="WP_255160800.1">
    <property type="nucleotide sequence ID" value="NZ_CP101497.1"/>
</dbReference>
<dbReference type="PANTHER" id="PTHR12358">
    <property type="entry name" value="SPHINGOSINE KINASE"/>
    <property type="match status" value="1"/>
</dbReference>
<keyword evidence="4" id="KW-0547">Nucleotide-binding</keyword>
<evidence type="ECO:0000256" key="2">
    <source>
        <dbReference type="ARBA" id="ARBA00005983"/>
    </source>
</evidence>
<protein>
    <submittedName>
        <fullName evidence="10">NAD(+)/NADH kinase</fullName>
    </submittedName>
</protein>
<dbReference type="InterPro" id="IPR050187">
    <property type="entry name" value="Lipid_Phosphate_FormReg"/>
</dbReference>
<name>A0ABY5FZW3_9MICO</name>
<comment type="similarity">
    <text evidence="2">Belongs to the diacylglycerol/lipid kinase family.</text>
</comment>
<evidence type="ECO:0000256" key="1">
    <source>
        <dbReference type="ARBA" id="ARBA00001946"/>
    </source>
</evidence>
<organism evidence="10 11">
    <name type="scientific">Microcella humidisoli</name>
    <dbReference type="NCBI Taxonomy" id="2963406"/>
    <lineage>
        <taxon>Bacteria</taxon>
        <taxon>Bacillati</taxon>
        <taxon>Actinomycetota</taxon>
        <taxon>Actinomycetes</taxon>
        <taxon>Micrococcales</taxon>
        <taxon>Microbacteriaceae</taxon>
        <taxon>Microcella</taxon>
    </lineage>
</organism>
<feature type="domain" description="DAGKc" evidence="9">
    <location>
        <begin position="8"/>
        <end position="138"/>
    </location>
</feature>
<keyword evidence="3" id="KW-0808">Transferase</keyword>
<proteinExistence type="inferred from homology"/>
<evidence type="ECO:0000256" key="8">
    <source>
        <dbReference type="ARBA" id="ARBA00023264"/>
    </source>
</evidence>
<keyword evidence="6" id="KW-0067">ATP-binding</keyword>
<dbReference type="SMART" id="SM00046">
    <property type="entry name" value="DAGKc"/>
    <property type="match status" value="1"/>
</dbReference>
<keyword evidence="8" id="KW-1208">Phospholipid metabolism</keyword>
<dbReference type="PROSITE" id="PS50146">
    <property type="entry name" value="DAGK"/>
    <property type="match status" value="1"/>
</dbReference>
<evidence type="ECO:0000256" key="6">
    <source>
        <dbReference type="ARBA" id="ARBA00022840"/>
    </source>
</evidence>
<evidence type="ECO:0000256" key="3">
    <source>
        <dbReference type="ARBA" id="ARBA00022679"/>
    </source>
</evidence>
<comment type="cofactor">
    <cofactor evidence="1">
        <name>Mg(2+)</name>
        <dbReference type="ChEBI" id="CHEBI:18420"/>
    </cofactor>
</comment>
<dbReference type="PANTHER" id="PTHR12358:SF106">
    <property type="entry name" value="LIPID KINASE YEGS"/>
    <property type="match status" value="1"/>
</dbReference>
<keyword evidence="7" id="KW-0443">Lipid metabolism</keyword>
<evidence type="ECO:0000256" key="5">
    <source>
        <dbReference type="ARBA" id="ARBA00022777"/>
    </source>
</evidence>
<dbReference type="Gene3D" id="3.40.50.10330">
    <property type="entry name" value="Probable inorganic polyphosphate/atp-NAD kinase, domain 1"/>
    <property type="match status" value="1"/>
</dbReference>
<keyword evidence="7" id="KW-0594">Phospholipid biosynthesis</keyword>
<dbReference type="InterPro" id="IPR017438">
    <property type="entry name" value="ATP-NAD_kinase_N"/>
</dbReference>
<evidence type="ECO:0000313" key="11">
    <source>
        <dbReference type="Proteomes" id="UP001060039"/>
    </source>
</evidence>
<evidence type="ECO:0000256" key="4">
    <source>
        <dbReference type="ARBA" id="ARBA00022741"/>
    </source>
</evidence>
<dbReference type="Gene3D" id="2.60.200.40">
    <property type="match status" value="1"/>
</dbReference>
<gene>
    <name evidence="10" type="ORF">NNL39_06105</name>
</gene>
<dbReference type="InterPro" id="IPR016064">
    <property type="entry name" value="NAD/diacylglycerol_kinase_sf"/>
</dbReference>
<evidence type="ECO:0000256" key="7">
    <source>
        <dbReference type="ARBA" id="ARBA00023209"/>
    </source>
</evidence>
<keyword evidence="7" id="KW-0444">Lipid biosynthesis</keyword>
<dbReference type="SUPFAM" id="SSF111331">
    <property type="entry name" value="NAD kinase/diacylglycerol kinase-like"/>
    <property type="match status" value="1"/>
</dbReference>
<sequence>MSTPGAAADPARVAVIVNPTKVDMEALRAAVAAAEEEAGWAPSLWLETSVDDPGQGRAREAIAARVTAVLTAGGDGTVRAVAEGMLDSGIPIVLIPSGTGNLLARNLGLSLGKLSDSLTTAVTGVDQAIDVGIAELTRDDGSVERHAFVVMVGIGLDAKMIAATNPDLKKKVGWLAYVEATARIVRDVDAVRLRYSLDGSPERSTTIHTLLIGNCGSLPGGVLILPDAQIDDGLLDVVAMRPRNLWGWMRVSYAVVWENGVLQKTKVGRRILAADKSVRALRYFQGRRMTLAFERPEEFEIDGEEMGLVTRLEVRVAPASLVVRVPREG</sequence>
<keyword evidence="11" id="KW-1185">Reference proteome</keyword>
<dbReference type="InterPro" id="IPR001206">
    <property type="entry name" value="Diacylglycerol_kinase_cat_dom"/>
</dbReference>
<dbReference type="GO" id="GO:0016301">
    <property type="term" value="F:kinase activity"/>
    <property type="evidence" value="ECO:0007669"/>
    <property type="project" value="UniProtKB-KW"/>
</dbReference>
<dbReference type="Pfam" id="PF19279">
    <property type="entry name" value="YegS_C"/>
    <property type="match status" value="1"/>
</dbReference>
<accession>A0ABY5FZW3</accession>
<evidence type="ECO:0000313" key="10">
    <source>
        <dbReference type="EMBL" id="UTT63667.1"/>
    </source>
</evidence>
<dbReference type="EMBL" id="CP101497">
    <property type="protein sequence ID" value="UTT63667.1"/>
    <property type="molecule type" value="Genomic_DNA"/>
</dbReference>
<dbReference type="InterPro" id="IPR045540">
    <property type="entry name" value="YegS/DAGK_C"/>
</dbReference>
<keyword evidence="5 10" id="KW-0418">Kinase</keyword>
<evidence type="ECO:0000259" key="9">
    <source>
        <dbReference type="PROSITE" id="PS50146"/>
    </source>
</evidence>
<reference evidence="10" key="1">
    <citation type="submission" date="2022-07" db="EMBL/GenBank/DDBJ databases">
        <title>Taxonomic analysis of Microcella humidisoli nov. sp., isolated from riverside soil.</title>
        <authorList>
            <person name="Molina K.M."/>
            <person name="Kim S.B."/>
        </authorList>
    </citation>
    <scope>NUCLEOTIDE SEQUENCE</scope>
    <source>
        <strain evidence="10">MMS21-STM10</strain>
    </source>
</reference>
<dbReference type="Proteomes" id="UP001060039">
    <property type="component" value="Chromosome"/>
</dbReference>
<dbReference type="Pfam" id="PF00781">
    <property type="entry name" value="DAGK_cat"/>
    <property type="match status" value="1"/>
</dbReference>